<dbReference type="SUPFAM" id="SSF160631">
    <property type="entry name" value="SMI1/KNR4-like"/>
    <property type="match status" value="1"/>
</dbReference>
<accession>A0A6B3L9S8</accession>
<dbReference type="InterPro" id="IPR018958">
    <property type="entry name" value="Knr4/Smi1-like_dom"/>
</dbReference>
<name>A0A6B3L9S8_9BACT</name>
<feature type="domain" description="Knr4/Smi1-like" evidence="1">
    <location>
        <begin position="4"/>
        <end position="132"/>
    </location>
</feature>
<sequence>MPFPVDPKFIDQAEAKLGVKFPDSFRAGMAELNGGEIETNEDLWQLHPFFDTSDKKRLKRTANDIVRETASAKGWTGFPEGAVAIASGQCGDIAILIREEREPTRLRDTVLHWDHETGATKILAPTTEIWLNTRS</sequence>
<protein>
    <submittedName>
        <fullName evidence="2">SMI1/KNR4 family protein</fullName>
    </submittedName>
</protein>
<keyword evidence="3" id="KW-1185">Reference proteome</keyword>
<organism evidence="2 3">
    <name type="scientific">Sulfuriroseicoccus oceanibius</name>
    <dbReference type="NCBI Taxonomy" id="2707525"/>
    <lineage>
        <taxon>Bacteria</taxon>
        <taxon>Pseudomonadati</taxon>
        <taxon>Verrucomicrobiota</taxon>
        <taxon>Verrucomicrobiia</taxon>
        <taxon>Verrucomicrobiales</taxon>
        <taxon>Verrucomicrobiaceae</taxon>
        <taxon>Sulfuriroseicoccus</taxon>
    </lineage>
</organism>
<dbReference type="Proteomes" id="UP000475117">
    <property type="component" value="Chromosome"/>
</dbReference>
<dbReference type="Gene3D" id="3.40.1580.10">
    <property type="entry name" value="SMI1/KNR4-like"/>
    <property type="match status" value="1"/>
</dbReference>
<dbReference type="AlphaFoldDB" id="A0A6B3L9S8"/>
<dbReference type="EMBL" id="CP066776">
    <property type="protein sequence ID" value="QQL44089.1"/>
    <property type="molecule type" value="Genomic_DNA"/>
</dbReference>
<dbReference type="RefSeq" id="WP_164362607.1">
    <property type="nucleotide sequence ID" value="NZ_CP066776.1"/>
</dbReference>
<proteinExistence type="predicted"/>
<dbReference type="InterPro" id="IPR037883">
    <property type="entry name" value="Knr4/Smi1-like_sf"/>
</dbReference>
<reference evidence="2 3" key="1">
    <citation type="submission" date="2020-12" db="EMBL/GenBank/DDBJ databases">
        <title>Sulforoseuscoccus oceanibium gen. nov., sp. nov., a representative of the phylum Verrucomicrobia with special cytoplasmic membrane, and proposal of Sulforoseuscoccusaceae fam. nov.</title>
        <authorList>
            <person name="Xi F."/>
        </authorList>
    </citation>
    <scope>NUCLEOTIDE SEQUENCE [LARGE SCALE GENOMIC DNA]</scope>
    <source>
        <strain evidence="2 3">T37</strain>
    </source>
</reference>
<evidence type="ECO:0000313" key="2">
    <source>
        <dbReference type="EMBL" id="QQL44089.1"/>
    </source>
</evidence>
<gene>
    <name evidence="2" type="ORF">G3M56_009300</name>
</gene>
<dbReference type="Pfam" id="PF09346">
    <property type="entry name" value="SMI1_KNR4"/>
    <property type="match status" value="1"/>
</dbReference>
<dbReference type="KEGG" id="soa:G3M56_009300"/>
<evidence type="ECO:0000313" key="3">
    <source>
        <dbReference type="Proteomes" id="UP000475117"/>
    </source>
</evidence>
<evidence type="ECO:0000259" key="1">
    <source>
        <dbReference type="Pfam" id="PF09346"/>
    </source>
</evidence>